<name>A0ABT2EGL6_9GAMM</name>
<protein>
    <submittedName>
        <fullName evidence="2">Aspartate/glutamate racemase family protein</fullName>
    </submittedName>
</protein>
<reference evidence="2" key="1">
    <citation type="submission" date="2021-11" db="EMBL/GenBank/DDBJ databases">
        <title>Halomonas sp., isolated from a coastal aquaculture zone in Dongshan Bay.</title>
        <authorList>
            <person name="Lin W."/>
        </authorList>
    </citation>
    <scope>NUCLEOTIDE SEQUENCE</scope>
    <source>
        <strain evidence="2">Yzlin-01</strain>
    </source>
</reference>
<sequence length="232" mass="24534">MTTDHLGGASPGATQRILVINPNTNTQVTREIGRLVEQHALNGLHIDVTNPRTGPLAIENATDKAAATREVMALIKARQSVDYAGCIMACFDDLAVREARELTRRPVVSLAEAGMRAAGGHGLPFTVITTFDGAVETIHSLSRDYGIDAHCRIVATGIGVSETAARTPRAEKRLHDAIVASLEQGARAIVLGSGAFVGQAAPLSKRYGVEITDGISDAIHYVCSPLLAKFSK</sequence>
<comment type="caution">
    <text evidence="2">The sequence shown here is derived from an EMBL/GenBank/DDBJ whole genome shotgun (WGS) entry which is preliminary data.</text>
</comment>
<proteinExistence type="inferred from homology"/>
<evidence type="ECO:0000256" key="1">
    <source>
        <dbReference type="ARBA" id="ARBA00038414"/>
    </source>
</evidence>
<dbReference type="EMBL" id="JAJISC010000007">
    <property type="protein sequence ID" value="MCS2610701.1"/>
    <property type="molecule type" value="Genomic_DNA"/>
</dbReference>
<dbReference type="InterPro" id="IPR015942">
    <property type="entry name" value="Asp/Glu/hydantoin_racemase"/>
</dbReference>
<evidence type="ECO:0000313" key="2">
    <source>
        <dbReference type="EMBL" id="MCS2610701.1"/>
    </source>
</evidence>
<dbReference type="InterPro" id="IPR052186">
    <property type="entry name" value="Hydantoin_racemase-like"/>
</dbReference>
<comment type="similarity">
    <text evidence="1">Belongs to the HyuE racemase family.</text>
</comment>
<dbReference type="PANTHER" id="PTHR28047">
    <property type="entry name" value="PROTEIN DCG1"/>
    <property type="match status" value="1"/>
</dbReference>
<dbReference type="Proteomes" id="UP001165542">
    <property type="component" value="Unassembled WGS sequence"/>
</dbReference>
<dbReference type="InterPro" id="IPR053714">
    <property type="entry name" value="Iso_Racemase_Enz_sf"/>
</dbReference>
<gene>
    <name evidence="2" type="ORF">LLY24_15395</name>
</gene>
<dbReference type="RefSeq" id="WP_259037187.1">
    <property type="nucleotide sequence ID" value="NZ_JAJISC010000007.1"/>
</dbReference>
<keyword evidence="3" id="KW-1185">Reference proteome</keyword>
<dbReference type="Gene3D" id="3.40.50.12500">
    <property type="match status" value="1"/>
</dbReference>
<evidence type="ECO:0000313" key="3">
    <source>
        <dbReference type="Proteomes" id="UP001165542"/>
    </source>
</evidence>
<dbReference type="Pfam" id="PF01177">
    <property type="entry name" value="Asp_Glu_race"/>
    <property type="match status" value="1"/>
</dbReference>
<dbReference type="PANTHER" id="PTHR28047:SF5">
    <property type="entry name" value="PROTEIN DCG1"/>
    <property type="match status" value="1"/>
</dbReference>
<accession>A0ABT2EGL6</accession>
<organism evidence="2 3">
    <name type="scientific">Halomonas dongshanensis</name>
    <dbReference type="NCBI Taxonomy" id="2890835"/>
    <lineage>
        <taxon>Bacteria</taxon>
        <taxon>Pseudomonadati</taxon>
        <taxon>Pseudomonadota</taxon>
        <taxon>Gammaproteobacteria</taxon>
        <taxon>Oceanospirillales</taxon>
        <taxon>Halomonadaceae</taxon>
        <taxon>Halomonas</taxon>
    </lineage>
</organism>